<comment type="caution">
    <text evidence="5">The sequence shown here is derived from an EMBL/GenBank/DDBJ whole genome shotgun (WGS) entry which is preliminary data.</text>
</comment>
<protein>
    <submittedName>
        <fullName evidence="5">tRNA U34 2-thiouridine synthase MnmA/TrmU, contains the PP-loop ATPase domain</fullName>
    </submittedName>
</protein>
<dbReference type="GO" id="GO:0005524">
    <property type="term" value="F:ATP binding"/>
    <property type="evidence" value="ECO:0007669"/>
    <property type="project" value="UniProtKB-KW"/>
</dbReference>
<reference evidence="5 6" key="1">
    <citation type="submission" date="2017-01" db="EMBL/GenBank/DDBJ databases">
        <title>The cable genome- insights into the physiology and evolution of filamentous bacteria capable of sulfide oxidation via long distance electron transfer.</title>
        <authorList>
            <person name="Schreiber L."/>
            <person name="Bjerg J.T."/>
            <person name="Boggild A."/>
            <person name="Van De Vossenberg J."/>
            <person name="Meysman F."/>
            <person name="Nielsen L.P."/>
            <person name="Schramm A."/>
            <person name="Kjeldsen K.U."/>
        </authorList>
    </citation>
    <scope>NUCLEOTIDE SEQUENCE [LARGE SCALE GENOMIC DNA]</scope>
    <source>
        <strain evidence="5">MCF</strain>
    </source>
</reference>
<dbReference type="InterPro" id="IPR059101">
    <property type="entry name" value="NFACT-R_2"/>
</dbReference>
<organism evidence="5 6">
    <name type="scientific">Candidatus Electrothrix aarhusensis</name>
    <dbReference type="NCBI Taxonomy" id="1859131"/>
    <lineage>
        <taxon>Bacteria</taxon>
        <taxon>Pseudomonadati</taxon>
        <taxon>Thermodesulfobacteriota</taxon>
        <taxon>Desulfobulbia</taxon>
        <taxon>Desulfobulbales</taxon>
        <taxon>Desulfobulbaceae</taxon>
        <taxon>Candidatus Electrothrix</taxon>
    </lineage>
</organism>
<evidence type="ECO:0000313" key="5">
    <source>
        <dbReference type="EMBL" id="RWX46662.1"/>
    </source>
</evidence>
<feature type="domain" description="Thil AANH" evidence="3">
    <location>
        <begin position="4"/>
        <end position="148"/>
    </location>
</feature>
<evidence type="ECO:0000259" key="3">
    <source>
        <dbReference type="Pfam" id="PF02568"/>
    </source>
</evidence>
<dbReference type="Proteomes" id="UP000287853">
    <property type="component" value="Unassembled WGS sequence"/>
</dbReference>
<gene>
    <name evidence="5" type="ORF">H206_03801</name>
</gene>
<dbReference type="Pfam" id="PF02568">
    <property type="entry name" value="ThiI"/>
    <property type="match status" value="1"/>
</dbReference>
<dbReference type="PANTHER" id="PTHR11933:SF6">
    <property type="entry name" value="THIL AANH DOMAIN-CONTAINING PROTEIN"/>
    <property type="match status" value="1"/>
</dbReference>
<dbReference type="AlphaFoldDB" id="A0A3S3UC22"/>
<proteinExistence type="predicted"/>
<keyword evidence="2" id="KW-0067">ATP-binding</keyword>
<keyword evidence="1" id="KW-0547">Nucleotide-binding</keyword>
<dbReference type="Gene3D" id="3.40.50.620">
    <property type="entry name" value="HUPs"/>
    <property type="match status" value="1"/>
</dbReference>
<name>A0A3S3UC22_9BACT</name>
<evidence type="ECO:0000313" key="6">
    <source>
        <dbReference type="Proteomes" id="UP000287853"/>
    </source>
</evidence>
<dbReference type="InterPro" id="IPR020536">
    <property type="entry name" value="ThiI_AANH"/>
</dbReference>
<evidence type="ECO:0000259" key="4">
    <source>
        <dbReference type="Pfam" id="PF18297"/>
    </source>
</evidence>
<keyword evidence="6" id="KW-1185">Reference proteome</keyword>
<evidence type="ECO:0000256" key="2">
    <source>
        <dbReference type="ARBA" id="ARBA00022840"/>
    </source>
</evidence>
<accession>A0A3S3UC22</accession>
<dbReference type="Pfam" id="PF18297">
    <property type="entry name" value="NFACT-R_2"/>
    <property type="match status" value="1"/>
</dbReference>
<dbReference type="GO" id="GO:0004810">
    <property type="term" value="F:CCA tRNA nucleotidyltransferase activity"/>
    <property type="evidence" value="ECO:0007669"/>
    <property type="project" value="InterPro"/>
</dbReference>
<feature type="domain" description="NFACT protein RNA binding" evidence="4">
    <location>
        <begin position="236"/>
        <end position="347"/>
    </location>
</feature>
<dbReference type="PANTHER" id="PTHR11933">
    <property type="entry name" value="TRNA 5-METHYLAMINOMETHYL-2-THIOURIDYLATE -METHYLTRANSFERASE"/>
    <property type="match status" value="1"/>
</dbReference>
<dbReference type="InterPro" id="IPR014729">
    <property type="entry name" value="Rossmann-like_a/b/a_fold"/>
</dbReference>
<evidence type="ECO:0000256" key="1">
    <source>
        <dbReference type="ARBA" id="ARBA00022741"/>
    </source>
</evidence>
<sequence>MQKNTAIGLFSGGLDSILACRIIAEQGIRVRALKFVTPFFDHDLLARQEEYQQEVKEKYGLNVELVDLSAGYIELLRNPSHGFGKNFNPCIDCKIMMLSRAKELMEEYGASFLVTGEVLGQRPMSQRRDTLNLIERDADCRDILLRPLSAQLMSPSLPEREGLVDRERLYRFSGRGRKPQISLARELGITDFPAPAGGCVLTDPNLAARIRRFYEGLFLIGKEEITTADIQLLLLGRQFRLPGGHWLILGRNEQENERLAECCEEDDWLLSMPERPGPTALLRRGSTLITLSEEREKILNAVVGLVVRYGRKVKGAFLPGEVLFQEGSVQNMLQADVLADEVFQDWIV</sequence>
<dbReference type="EMBL" id="MTKO01000055">
    <property type="protein sequence ID" value="RWX46662.1"/>
    <property type="molecule type" value="Genomic_DNA"/>
</dbReference>
<dbReference type="SUPFAM" id="SSF52402">
    <property type="entry name" value="Adenine nucleotide alpha hydrolases-like"/>
    <property type="match status" value="1"/>
</dbReference>